<accession>F7YCP2</accession>
<reference evidence="1 2" key="1">
    <citation type="submission" date="2010-10" db="EMBL/GenBank/DDBJ databases">
        <title>Complete sequence of Mesorhizobium opportunistum WSM2075.</title>
        <authorList>
            <consortium name="US DOE Joint Genome Institute"/>
            <person name="Lucas S."/>
            <person name="Copeland A."/>
            <person name="Lapidus A."/>
            <person name="Cheng J.-F."/>
            <person name="Bruce D."/>
            <person name="Goodwin L."/>
            <person name="Pitluck S."/>
            <person name="Chertkov O."/>
            <person name="Misra M."/>
            <person name="Detter J.C."/>
            <person name="Han C."/>
            <person name="Tapia R."/>
            <person name="Land M."/>
            <person name="Hauser L."/>
            <person name="Kyrpides N."/>
            <person name="Ovchinnikova G."/>
            <person name="Mavrommatis K.M."/>
            <person name="Tiwari R.P."/>
            <person name="Howieson J.G."/>
            <person name="O'Hara G.W."/>
            <person name="Nandasena K.G."/>
            <person name="Woyke T."/>
        </authorList>
    </citation>
    <scope>NUCLEOTIDE SEQUENCE [LARGE SCALE GENOMIC DNA]</scope>
    <source>
        <strain evidence="2">LMG 24607 / HAMBI 3007 / WSM2075</strain>
    </source>
</reference>
<gene>
    <name evidence="1" type="ordered locus">Mesop_4509</name>
</gene>
<dbReference type="eggNOG" id="ENOG5033AB2">
    <property type="taxonomic scope" value="Bacteria"/>
</dbReference>
<organism evidence="1 2">
    <name type="scientific">Mesorhizobium opportunistum (strain LMG 24607 / HAMBI 3007 / WSM2075)</name>
    <dbReference type="NCBI Taxonomy" id="536019"/>
    <lineage>
        <taxon>Bacteria</taxon>
        <taxon>Pseudomonadati</taxon>
        <taxon>Pseudomonadota</taxon>
        <taxon>Alphaproteobacteria</taxon>
        <taxon>Hyphomicrobiales</taxon>
        <taxon>Phyllobacteriaceae</taxon>
        <taxon>Mesorhizobium</taxon>
    </lineage>
</organism>
<protein>
    <recommendedName>
        <fullName evidence="3">PilZ domain-containing protein</fullName>
    </recommendedName>
</protein>
<sequence length="86" mass="9891">MTDPNQPQNERRSHARQTVLKEGTIVTESSTIKCSIRNQHAHGAELRVDPSAIVPERFILLVPADDARYRAALRWRRNDRLGVQIY</sequence>
<dbReference type="AlphaFoldDB" id="F7YCP2"/>
<evidence type="ECO:0000313" key="1">
    <source>
        <dbReference type="EMBL" id="AEH88932.1"/>
    </source>
</evidence>
<name>F7YCP2_MESOW</name>
<dbReference type="Proteomes" id="UP000001623">
    <property type="component" value="Chromosome"/>
</dbReference>
<dbReference type="STRING" id="536019.Mesop_4509"/>
<proteinExistence type="predicted"/>
<dbReference type="EMBL" id="CP002279">
    <property type="protein sequence ID" value="AEH88932.1"/>
    <property type="molecule type" value="Genomic_DNA"/>
</dbReference>
<evidence type="ECO:0000313" key="2">
    <source>
        <dbReference type="Proteomes" id="UP000001623"/>
    </source>
</evidence>
<evidence type="ECO:0008006" key="3">
    <source>
        <dbReference type="Google" id="ProtNLM"/>
    </source>
</evidence>
<dbReference type="RefSeq" id="WP_013895607.1">
    <property type="nucleotide sequence ID" value="NC_015675.1"/>
</dbReference>
<dbReference type="KEGG" id="mop:Mesop_4509"/>
<dbReference type="SUPFAM" id="SSF141371">
    <property type="entry name" value="PilZ domain-like"/>
    <property type="match status" value="1"/>
</dbReference>
<dbReference type="HOGENOM" id="CLU_158569_1_1_5"/>